<dbReference type="GO" id="GO:0009360">
    <property type="term" value="C:DNA polymerase III complex"/>
    <property type="evidence" value="ECO:0007669"/>
    <property type="project" value="InterPro"/>
</dbReference>
<keyword evidence="4" id="KW-0239">DNA-directed DNA polymerase</keyword>
<dbReference type="InterPro" id="IPR005790">
    <property type="entry name" value="DNA_polIII_delta"/>
</dbReference>
<name>A0A1H3XHQ4_9BACT</name>
<dbReference type="GO" id="GO:0003677">
    <property type="term" value="F:DNA binding"/>
    <property type="evidence" value="ECO:0007669"/>
    <property type="project" value="InterPro"/>
</dbReference>
<evidence type="ECO:0000256" key="1">
    <source>
        <dbReference type="ARBA" id="ARBA00022679"/>
    </source>
</evidence>
<evidence type="ECO:0000259" key="5">
    <source>
        <dbReference type="Pfam" id="PF06144"/>
    </source>
</evidence>
<dbReference type="Gene3D" id="1.10.8.60">
    <property type="match status" value="1"/>
</dbReference>
<dbReference type="Gene3D" id="1.20.272.10">
    <property type="match status" value="1"/>
</dbReference>
<dbReference type="RefSeq" id="WP_091395316.1">
    <property type="nucleotide sequence ID" value="NZ_FNQY01000005.1"/>
</dbReference>
<dbReference type="STRING" id="551991.SAMN05192529_105175"/>
<evidence type="ECO:0000256" key="4">
    <source>
        <dbReference type="ARBA" id="ARBA00022932"/>
    </source>
</evidence>
<keyword evidence="3" id="KW-0235">DNA replication</keyword>
<dbReference type="PANTHER" id="PTHR34388:SF1">
    <property type="entry name" value="DNA POLYMERASE III SUBUNIT DELTA"/>
    <property type="match status" value="1"/>
</dbReference>
<dbReference type="NCBIfam" id="TIGR01128">
    <property type="entry name" value="holA"/>
    <property type="match status" value="1"/>
</dbReference>
<keyword evidence="1" id="KW-0808">Transferase</keyword>
<dbReference type="SUPFAM" id="SSF52540">
    <property type="entry name" value="P-loop containing nucleoside triphosphate hydrolases"/>
    <property type="match status" value="1"/>
</dbReference>
<dbReference type="Proteomes" id="UP000199041">
    <property type="component" value="Unassembled WGS sequence"/>
</dbReference>
<protein>
    <submittedName>
        <fullName evidence="6">DNA polymerase III, delta subunit</fullName>
    </submittedName>
</protein>
<keyword evidence="2" id="KW-0548">Nucleotidyltransferase</keyword>
<dbReference type="PANTHER" id="PTHR34388">
    <property type="entry name" value="DNA POLYMERASE III SUBUNIT DELTA"/>
    <property type="match status" value="1"/>
</dbReference>
<dbReference type="GO" id="GO:0006261">
    <property type="term" value="P:DNA-templated DNA replication"/>
    <property type="evidence" value="ECO:0007669"/>
    <property type="project" value="TreeGrafter"/>
</dbReference>
<dbReference type="AlphaFoldDB" id="A0A1H3XHQ4"/>
<evidence type="ECO:0000313" key="6">
    <source>
        <dbReference type="EMBL" id="SDZ98879.1"/>
    </source>
</evidence>
<feature type="domain" description="DNA polymerase III delta N-terminal" evidence="5">
    <location>
        <begin position="19"/>
        <end position="131"/>
    </location>
</feature>
<dbReference type="Pfam" id="PF06144">
    <property type="entry name" value="DNA_pol3_delta"/>
    <property type="match status" value="1"/>
</dbReference>
<proteinExistence type="predicted"/>
<evidence type="ECO:0000256" key="2">
    <source>
        <dbReference type="ARBA" id="ARBA00022695"/>
    </source>
</evidence>
<dbReference type="GO" id="GO:0003887">
    <property type="term" value="F:DNA-directed DNA polymerase activity"/>
    <property type="evidence" value="ECO:0007669"/>
    <property type="project" value="UniProtKB-KW"/>
</dbReference>
<dbReference type="OrthoDB" id="1172326at2"/>
<keyword evidence="7" id="KW-1185">Reference proteome</keyword>
<gene>
    <name evidence="6" type="ORF">SAMN05192529_105175</name>
</gene>
<accession>A0A1H3XHQ4</accession>
<evidence type="ECO:0000313" key="7">
    <source>
        <dbReference type="Proteomes" id="UP000199041"/>
    </source>
</evidence>
<dbReference type="EMBL" id="FNQY01000005">
    <property type="protein sequence ID" value="SDZ98879.1"/>
    <property type="molecule type" value="Genomic_DNA"/>
</dbReference>
<dbReference type="Gene3D" id="3.40.50.300">
    <property type="entry name" value="P-loop containing nucleotide triphosphate hydrolases"/>
    <property type="match status" value="1"/>
</dbReference>
<dbReference type="InterPro" id="IPR010372">
    <property type="entry name" value="DNA_pol3_delta_N"/>
</dbReference>
<organism evidence="6 7">
    <name type="scientific">Arachidicoccus rhizosphaerae</name>
    <dbReference type="NCBI Taxonomy" id="551991"/>
    <lineage>
        <taxon>Bacteria</taxon>
        <taxon>Pseudomonadati</taxon>
        <taxon>Bacteroidota</taxon>
        <taxon>Chitinophagia</taxon>
        <taxon>Chitinophagales</taxon>
        <taxon>Chitinophagaceae</taxon>
        <taxon>Arachidicoccus</taxon>
    </lineage>
</organism>
<evidence type="ECO:0000256" key="3">
    <source>
        <dbReference type="ARBA" id="ARBA00022705"/>
    </source>
</evidence>
<dbReference type="InterPro" id="IPR027417">
    <property type="entry name" value="P-loop_NTPase"/>
</dbReference>
<reference evidence="6 7" key="1">
    <citation type="submission" date="2016-10" db="EMBL/GenBank/DDBJ databases">
        <authorList>
            <person name="de Groot N.N."/>
        </authorList>
    </citation>
    <scope>NUCLEOTIDE SEQUENCE [LARGE SCALE GENOMIC DNA]</scope>
    <source>
        <strain evidence="6 7">Vu-144</strain>
    </source>
</reference>
<sequence length="331" mass="37046">MALEKIISDWQKGSFKPIYLLEGDESYYIDQIVNYAEKKLLTESEAGFNLTIFYGRDASWTDVANACKRFPMFAERQVVLLKEAQSMRDIAKLESYCEKPQPSTILIISHKEKKLDSRTRLSKLIKKNGEIATFKKIPDYKLPEWITGRIRELGYEATPKTIMLLADHIGTDLSRIDNELNKLAINLKDRKTITEDDIETYIGISKDYNVFELQRAVASKNLPRAISILQFFAKNPKATPVQVILPTLYGFFAKTSMVFNAGNSEAAVASALGVAPFFAKDYLAAARLYGSGGVDKSILLLHNFNLKGVGVNNGGASESDLLKELVTKIIL</sequence>